<protein>
    <submittedName>
        <fullName evidence="2">Unannotated protein</fullName>
    </submittedName>
</protein>
<proteinExistence type="predicted"/>
<sequence length="127" mass="13806">MANLWLLLHVLSAIVAFGAFFAVPMVTRSAEDANTGFAKVATYIQAPALLLLLITGILNAYELRPDVFKETWISIAFTLWLIMAVVMFFLIRAQKAGAKSAQALTGVMHLLLVVALWAMIFQPGAPG</sequence>
<feature type="transmembrane region" description="Helical" evidence="1">
    <location>
        <begin position="103"/>
        <end position="121"/>
    </location>
</feature>
<evidence type="ECO:0000313" key="2">
    <source>
        <dbReference type="EMBL" id="CAB4732467.1"/>
    </source>
</evidence>
<gene>
    <name evidence="2" type="ORF">UFOPK2766_00407</name>
</gene>
<name>A0A6J6SD52_9ZZZZ</name>
<keyword evidence="1" id="KW-0472">Membrane</keyword>
<dbReference type="EMBL" id="CAEZYU010000012">
    <property type="protein sequence ID" value="CAB4732467.1"/>
    <property type="molecule type" value="Genomic_DNA"/>
</dbReference>
<reference evidence="2" key="1">
    <citation type="submission" date="2020-05" db="EMBL/GenBank/DDBJ databases">
        <authorList>
            <person name="Chiriac C."/>
            <person name="Salcher M."/>
            <person name="Ghai R."/>
            <person name="Kavagutti S V."/>
        </authorList>
    </citation>
    <scope>NUCLEOTIDE SEQUENCE</scope>
</reference>
<feature type="transmembrane region" description="Helical" evidence="1">
    <location>
        <begin position="40"/>
        <end position="60"/>
    </location>
</feature>
<feature type="transmembrane region" description="Helical" evidence="1">
    <location>
        <begin position="6"/>
        <end position="28"/>
    </location>
</feature>
<keyword evidence="1" id="KW-0812">Transmembrane</keyword>
<organism evidence="2">
    <name type="scientific">freshwater metagenome</name>
    <dbReference type="NCBI Taxonomy" id="449393"/>
    <lineage>
        <taxon>unclassified sequences</taxon>
        <taxon>metagenomes</taxon>
        <taxon>ecological metagenomes</taxon>
    </lineage>
</organism>
<accession>A0A6J6SD52</accession>
<evidence type="ECO:0000256" key="1">
    <source>
        <dbReference type="SAM" id="Phobius"/>
    </source>
</evidence>
<keyword evidence="1" id="KW-1133">Transmembrane helix</keyword>
<dbReference type="AlphaFoldDB" id="A0A6J6SD52"/>
<feature type="transmembrane region" description="Helical" evidence="1">
    <location>
        <begin position="72"/>
        <end position="91"/>
    </location>
</feature>